<keyword evidence="8" id="KW-1185">Reference proteome</keyword>
<evidence type="ECO:0000259" key="6">
    <source>
        <dbReference type="PROSITE" id="PS50262"/>
    </source>
</evidence>
<dbReference type="STRING" id="1611254.A0A2G5T6H0"/>
<evidence type="ECO:0000313" key="8">
    <source>
        <dbReference type="Proteomes" id="UP000230233"/>
    </source>
</evidence>
<dbReference type="Proteomes" id="UP000230233">
    <property type="component" value="Chromosome V"/>
</dbReference>
<gene>
    <name evidence="7" type="primary">Cnig_chr_V.g16767</name>
    <name evidence="7" type="ORF">B9Z55_016767</name>
</gene>
<keyword evidence="3 5" id="KW-1133">Transmembrane helix</keyword>
<dbReference type="InterPro" id="IPR006874">
    <property type="entry name" value="DUF621"/>
</dbReference>
<feature type="transmembrane region" description="Helical" evidence="5">
    <location>
        <begin position="20"/>
        <end position="42"/>
    </location>
</feature>
<dbReference type="AlphaFoldDB" id="A0A2G5T6H0"/>
<feature type="transmembrane region" description="Helical" evidence="5">
    <location>
        <begin position="62"/>
        <end position="79"/>
    </location>
</feature>
<dbReference type="GO" id="GO:0016020">
    <property type="term" value="C:membrane"/>
    <property type="evidence" value="ECO:0007669"/>
    <property type="project" value="UniProtKB-SubCell"/>
</dbReference>
<organism evidence="7 8">
    <name type="scientific">Caenorhabditis nigoni</name>
    <dbReference type="NCBI Taxonomy" id="1611254"/>
    <lineage>
        <taxon>Eukaryota</taxon>
        <taxon>Metazoa</taxon>
        <taxon>Ecdysozoa</taxon>
        <taxon>Nematoda</taxon>
        <taxon>Chromadorea</taxon>
        <taxon>Rhabditida</taxon>
        <taxon>Rhabditina</taxon>
        <taxon>Rhabditomorpha</taxon>
        <taxon>Rhabditoidea</taxon>
        <taxon>Rhabditidae</taxon>
        <taxon>Peloderinae</taxon>
        <taxon>Caenorhabditis</taxon>
    </lineage>
</organism>
<dbReference type="InterPro" id="IPR017452">
    <property type="entry name" value="GPCR_Rhodpsn_7TM"/>
</dbReference>
<comment type="caution">
    <text evidence="7">The sequence shown here is derived from an EMBL/GenBank/DDBJ whole genome shotgun (WGS) entry which is preliminary data.</text>
</comment>
<sequence>MITLRIFLMKQSALSKNELLILKQAAFVFVAFQASSVVFLFAQSVKTSNVNAFLIKRFVNTMEIIAGAAIPSFFFFTSKEIRRLLSSRDFGEIPESAKDGVYYAVITLFVISTLASTLLSAAFLVLSIILWGRFKPIKFFWFLTQLTISVFVLSASNLLINVPATLSLLSKDVSSSAIFNFVTYLIDFCHYSIIFSNLIIAIQRGFVFFLRHLTDKTFDTPMTFAWLSLNWLLSLAVEFILMSSNCKYKFDDDTKVFKLKCQSSAQSSLVVNSATPTGILIVDHIVQILIPILIFVIYLAIIAKILYLKKTSLNDSEVMILKQAIFVFVAFQMEIFAGAATPSFFFFTSKEIRKLVSTKVSAASSQSGSNVQVRGLRTLN</sequence>
<reference evidence="8" key="1">
    <citation type="submission" date="2017-10" db="EMBL/GenBank/DDBJ databases">
        <title>Rapid genome shrinkage in a self-fertile nematode reveals novel sperm competition proteins.</title>
        <authorList>
            <person name="Yin D."/>
            <person name="Schwarz E.M."/>
            <person name="Thomas C.G."/>
            <person name="Felde R.L."/>
            <person name="Korf I.F."/>
            <person name="Cutter A.D."/>
            <person name="Schartner C.M."/>
            <person name="Ralston E.J."/>
            <person name="Meyer B.J."/>
            <person name="Haag E.S."/>
        </authorList>
    </citation>
    <scope>NUCLEOTIDE SEQUENCE [LARGE SCALE GENOMIC DNA]</scope>
    <source>
        <strain evidence="8">JU1422</strain>
    </source>
</reference>
<dbReference type="PANTHER" id="PTHR31406">
    <property type="entry name" value="PROTEIN CBG06702-RELATED"/>
    <property type="match status" value="1"/>
</dbReference>
<dbReference type="EMBL" id="PDUG01000005">
    <property type="protein sequence ID" value="PIC22860.1"/>
    <property type="molecule type" value="Genomic_DNA"/>
</dbReference>
<feature type="domain" description="G-protein coupled receptors family 1 profile" evidence="6">
    <location>
        <begin position="121"/>
        <end position="380"/>
    </location>
</feature>
<dbReference type="Gene3D" id="1.20.1070.10">
    <property type="entry name" value="Rhodopsin 7-helix transmembrane proteins"/>
    <property type="match status" value="1"/>
</dbReference>
<dbReference type="PANTHER" id="PTHR31406:SF1">
    <property type="entry name" value="G-PROTEIN COUPLED RECEPTORS FAMILY 1 PROFILE DOMAIN-CONTAINING PROTEIN-RELATED"/>
    <property type="match status" value="1"/>
</dbReference>
<keyword evidence="4 5" id="KW-0472">Membrane</keyword>
<feature type="transmembrane region" description="Helical" evidence="5">
    <location>
        <begin position="139"/>
        <end position="160"/>
    </location>
</feature>
<evidence type="ECO:0000256" key="1">
    <source>
        <dbReference type="ARBA" id="ARBA00004370"/>
    </source>
</evidence>
<evidence type="ECO:0000256" key="5">
    <source>
        <dbReference type="SAM" id="Phobius"/>
    </source>
</evidence>
<protein>
    <recommendedName>
        <fullName evidence="6">G-protein coupled receptors family 1 profile domain-containing protein</fullName>
    </recommendedName>
</protein>
<feature type="transmembrane region" description="Helical" evidence="5">
    <location>
        <begin position="320"/>
        <end position="347"/>
    </location>
</feature>
<proteinExistence type="predicted"/>
<dbReference type="OrthoDB" id="10485991at2759"/>
<accession>A0A2G5T6H0</accession>
<name>A0A2G5T6H0_9PELO</name>
<feature type="transmembrane region" description="Helical" evidence="5">
    <location>
        <begin position="222"/>
        <end position="241"/>
    </location>
</feature>
<feature type="transmembrane region" description="Helical" evidence="5">
    <location>
        <begin position="288"/>
        <end position="308"/>
    </location>
</feature>
<comment type="subcellular location">
    <subcellularLocation>
        <location evidence="1">Membrane</location>
    </subcellularLocation>
</comment>
<evidence type="ECO:0000313" key="7">
    <source>
        <dbReference type="EMBL" id="PIC22860.1"/>
    </source>
</evidence>
<dbReference type="PROSITE" id="PS50262">
    <property type="entry name" value="G_PROTEIN_RECEP_F1_2"/>
    <property type="match status" value="1"/>
</dbReference>
<evidence type="ECO:0000256" key="3">
    <source>
        <dbReference type="ARBA" id="ARBA00022989"/>
    </source>
</evidence>
<dbReference type="Pfam" id="PF04789">
    <property type="entry name" value="DUF621"/>
    <property type="match status" value="2"/>
</dbReference>
<feature type="transmembrane region" description="Helical" evidence="5">
    <location>
        <begin position="181"/>
        <end position="202"/>
    </location>
</feature>
<keyword evidence="2 5" id="KW-0812">Transmembrane</keyword>
<evidence type="ECO:0000256" key="4">
    <source>
        <dbReference type="ARBA" id="ARBA00023136"/>
    </source>
</evidence>
<evidence type="ECO:0000256" key="2">
    <source>
        <dbReference type="ARBA" id="ARBA00022692"/>
    </source>
</evidence>
<feature type="transmembrane region" description="Helical" evidence="5">
    <location>
        <begin position="100"/>
        <end position="133"/>
    </location>
</feature>